<name>A0A2A6B5R2_PRIPA</name>
<dbReference type="InterPro" id="IPR036383">
    <property type="entry name" value="TSP1_rpt_sf"/>
</dbReference>
<dbReference type="AlphaFoldDB" id="A0A2A6B5R2"/>
<dbReference type="PANTHER" id="PTHR31507:SF3">
    <property type="entry name" value="TIL DOMAIN-CONTAINING PROTEIN"/>
    <property type="match status" value="1"/>
</dbReference>
<dbReference type="Proteomes" id="UP000005239">
    <property type="component" value="Unassembled WGS sequence"/>
</dbReference>
<gene>
    <name evidence="1" type="primary">WBGene00273570</name>
</gene>
<keyword evidence="2" id="KW-1185">Reference proteome</keyword>
<dbReference type="PROSITE" id="PS50092">
    <property type="entry name" value="TSP1"/>
    <property type="match status" value="1"/>
</dbReference>
<protein>
    <submittedName>
        <fullName evidence="1">Uncharacterized protein</fullName>
    </submittedName>
</protein>
<dbReference type="PANTHER" id="PTHR31507">
    <property type="entry name" value="PROTEIN CBG15923"/>
    <property type="match status" value="1"/>
</dbReference>
<dbReference type="Gene3D" id="2.20.100.10">
    <property type="entry name" value="Thrombospondin type-1 (TSP1) repeat"/>
    <property type="match status" value="1"/>
</dbReference>
<dbReference type="PROSITE" id="PS51257">
    <property type="entry name" value="PROKAR_LIPOPROTEIN"/>
    <property type="match status" value="1"/>
</dbReference>
<reference evidence="2" key="1">
    <citation type="journal article" date="2008" name="Nat. Genet.">
        <title>The Pristionchus pacificus genome provides a unique perspective on nematode lifestyle and parasitism.</title>
        <authorList>
            <person name="Dieterich C."/>
            <person name="Clifton S.W."/>
            <person name="Schuster L.N."/>
            <person name="Chinwalla A."/>
            <person name="Delehaunty K."/>
            <person name="Dinkelacker I."/>
            <person name="Fulton L."/>
            <person name="Fulton R."/>
            <person name="Godfrey J."/>
            <person name="Minx P."/>
            <person name="Mitreva M."/>
            <person name="Roeseler W."/>
            <person name="Tian H."/>
            <person name="Witte H."/>
            <person name="Yang S.P."/>
            <person name="Wilson R.K."/>
            <person name="Sommer R.J."/>
        </authorList>
    </citation>
    <scope>NUCLEOTIDE SEQUENCE [LARGE SCALE GENOMIC DNA]</scope>
    <source>
        <strain evidence="2">PS312</strain>
    </source>
</reference>
<accession>A0A2A6B5R2</accession>
<dbReference type="InterPro" id="IPR000884">
    <property type="entry name" value="TSP1_rpt"/>
</dbReference>
<reference evidence="1" key="2">
    <citation type="submission" date="2022-06" db="UniProtKB">
        <authorList>
            <consortium name="EnsemblMetazoa"/>
        </authorList>
    </citation>
    <scope>IDENTIFICATION</scope>
    <source>
        <strain evidence="1">PS312</strain>
    </source>
</reference>
<sequence length="893" mass="96357">MLRLLLLLACLSSPLSAVASCPLPNEVPSAQYPANSIRSGNLNQWNDGNDWFNCTSGYLLGQLGAASTPFTTKLPFRCNTTSKKWTYADSGFEAPPFLNCVQPPTGFLFCSSIHVQSDGERGDIIFLGGENINYCPNGTLAEYTWGGFADYVGTALSGISCYNLTDENRLYTWSACGNGIAWPEIGDHPKIKCVERQEIIAAYCFIKHKLANGTVTERVLYPGQEQICASTEFIERTTDNTLLETIDCSTTGLHATAVDGNAKNYVRCDPPQLKCVGNCVPKTKNANGTIGNMVLRPGKEQFCPKGSIPRFTYGAELIKDMKCDRTGLKITVEDGTVVTHQKTNPPTLECLPTCPIQNHLSNDTIEKLILFPGKEDYCPDGQTIRYANGSDVSRLTCSKDGLQIENAQGFSNFQDVPGPILKCGPGKNMIQNFVASCPIKFRYPNNTIINTFVETGGHALCPDGQGLKLSYGMHLITLLCEQSKLTLGGVDGGLLTYDKTRDPIPMFECATNCLVIHDPPQFISPGKEQFCPAGTVAGMDGRALQDIKCTDNGLVIVKEDGTVIEYPRMQGTNITCVTGECTRYCAAPTTTTTTTTVATTTTIPAYCPLDGVWSEWTVTGSCASTCGANSVATRNRTCTDKCGKNCPCIGPSEDVGPCGIALCPFPSTTCKAPFKKVLNYETNTFFCGEVNLEKVVCPLDTTTTTVRTTTVAPTTTTPKDVAPTAAQLWDVKYYYNVGRILHAFCADQACINVIQSNGIGYDTGSAYSGVVARAIREDAISAVRAACPTGSANLRNLGFTKVGNHYEYNLSGSGLKQGWVSIAYGACGATKGIKKWKCHMSEDVMYHTDLENNTYYKGLVQDGGNRTTDRNMIGLNEIPITGMNGCEGLGPAQ</sequence>
<proteinExistence type="predicted"/>
<dbReference type="OrthoDB" id="5821553at2759"/>
<evidence type="ECO:0000313" key="1">
    <source>
        <dbReference type="EnsemblMetazoa" id="PPA35201.1"/>
    </source>
</evidence>
<evidence type="ECO:0000313" key="2">
    <source>
        <dbReference type="Proteomes" id="UP000005239"/>
    </source>
</evidence>
<accession>A0A8R1YLX0</accession>
<organism evidence="1 2">
    <name type="scientific">Pristionchus pacificus</name>
    <name type="common">Parasitic nematode worm</name>
    <dbReference type="NCBI Taxonomy" id="54126"/>
    <lineage>
        <taxon>Eukaryota</taxon>
        <taxon>Metazoa</taxon>
        <taxon>Ecdysozoa</taxon>
        <taxon>Nematoda</taxon>
        <taxon>Chromadorea</taxon>
        <taxon>Rhabditida</taxon>
        <taxon>Rhabditina</taxon>
        <taxon>Diplogasteromorpha</taxon>
        <taxon>Diplogasteroidea</taxon>
        <taxon>Neodiplogasteridae</taxon>
        <taxon>Pristionchus</taxon>
    </lineage>
</organism>
<dbReference type="EnsemblMetazoa" id="PPA35201.1">
    <property type="protein sequence ID" value="PPA35201.1"/>
    <property type="gene ID" value="WBGene00273570"/>
</dbReference>